<reference evidence="2 3" key="1">
    <citation type="submission" date="2019-03" db="EMBL/GenBank/DDBJ databases">
        <title>Genomic Encyclopedia of Type Strains, Phase IV (KMG-IV): sequencing the most valuable type-strain genomes for metagenomic binning, comparative biology and taxonomic classification.</title>
        <authorList>
            <person name="Goeker M."/>
        </authorList>
    </citation>
    <scope>NUCLEOTIDE SEQUENCE [LARGE SCALE GENOMIC DNA]</scope>
    <source>
        <strain evidence="2 3">DSM 24591</strain>
    </source>
</reference>
<dbReference type="OrthoDB" id="9796287at2"/>
<dbReference type="EMBL" id="SMAJ01000002">
    <property type="protein sequence ID" value="TCT10077.1"/>
    <property type="molecule type" value="Genomic_DNA"/>
</dbReference>
<dbReference type="AlphaFoldDB" id="A0A4R3MDD7"/>
<comment type="caution">
    <text evidence="2">The sequence shown here is derived from an EMBL/GenBank/DDBJ whole genome shotgun (WGS) entry which is preliminary data.</text>
</comment>
<dbReference type="PANTHER" id="PTHR22602">
    <property type="entry name" value="TRANSFERASE CAF17, MITOCHONDRIAL-RELATED"/>
    <property type="match status" value="1"/>
</dbReference>
<feature type="region of interest" description="Disordered" evidence="1">
    <location>
        <begin position="178"/>
        <end position="206"/>
    </location>
</feature>
<dbReference type="InterPro" id="IPR045179">
    <property type="entry name" value="YgfZ/GcvT"/>
</dbReference>
<dbReference type="NCBIfam" id="TIGR03317">
    <property type="entry name" value="ygfZ_signature"/>
    <property type="match status" value="1"/>
</dbReference>
<dbReference type="SUPFAM" id="SSF103025">
    <property type="entry name" value="Folate-binding domain"/>
    <property type="match status" value="1"/>
</dbReference>
<proteinExistence type="predicted"/>
<dbReference type="GO" id="GO:0016226">
    <property type="term" value="P:iron-sulfur cluster assembly"/>
    <property type="evidence" value="ECO:0007669"/>
    <property type="project" value="TreeGrafter"/>
</dbReference>
<evidence type="ECO:0000313" key="2">
    <source>
        <dbReference type="EMBL" id="TCT10077.1"/>
    </source>
</evidence>
<protein>
    <recommendedName>
        <fullName evidence="4">Aminomethyltransferase folate-binding domain-containing protein</fullName>
    </recommendedName>
</protein>
<evidence type="ECO:0000256" key="1">
    <source>
        <dbReference type="SAM" id="MobiDB-lite"/>
    </source>
</evidence>
<name>A0A4R3MDD7_9BURK</name>
<dbReference type="Gene3D" id="3.30.70.1400">
    <property type="entry name" value="Aminomethyltransferase beta-barrel domains"/>
    <property type="match status" value="1"/>
</dbReference>
<dbReference type="PANTHER" id="PTHR22602:SF0">
    <property type="entry name" value="TRANSFERASE CAF17, MITOCHONDRIAL-RELATED"/>
    <property type="match status" value="1"/>
</dbReference>
<dbReference type="Proteomes" id="UP000295525">
    <property type="component" value="Unassembled WGS sequence"/>
</dbReference>
<evidence type="ECO:0000313" key="3">
    <source>
        <dbReference type="Proteomes" id="UP000295525"/>
    </source>
</evidence>
<organism evidence="2 3">
    <name type="scientific">Paralcaligenes ureilyticus</name>
    <dbReference type="NCBI Taxonomy" id="627131"/>
    <lineage>
        <taxon>Bacteria</taxon>
        <taxon>Pseudomonadati</taxon>
        <taxon>Pseudomonadota</taxon>
        <taxon>Betaproteobacteria</taxon>
        <taxon>Burkholderiales</taxon>
        <taxon>Alcaligenaceae</taxon>
        <taxon>Paralcaligenes</taxon>
    </lineage>
</organism>
<dbReference type="InterPro" id="IPR017703">
    <property type="entry name" value="YgfZ/GCV_T_CS"/>
</dbReference>
<dbReference type="Gene3D" id="2.40.30.160">
    <property type="match status" value="1"/>
</dbReference>
<feature type="compositionally biased region" description="Low complexity" evidence="1">
    <location>
        <begin position="178"/>
        <end position="190"/>
    </location>
</feature>
<gene>
    <name evidence="2" type="ORF">EDC26_10233</name>
</gene>
<evidence type="ECO:0008006" key="4">
    <source>
        <dbReference type="Google" id="ProtNLM"/>
    </source>
</evidence>
<sequence length="351" mass="36980">MNDLSLFAIPLDDLAVIEITGADAIGFMHGQITHDIANLPENAARLAGYCSPKGRLLGSLVVWRADNPQTPTLRALIKADIAQAIVKRLSMYVLRAKAKLSLTPLSVLGVHVVRNAQSSGGANIPESGKASLANDMVQLPAKPSAWTVVHTDAGTWIAAPSADTAVDRWWHIGLDPAASTPGSASGATASNPDQPEVSPAAGPSDEASAWQVGDIVAGLPWIVAATQDVFIPQTLNLDLIDGVSFTKGCYPGQEIVARSHYRGTVKRRMAYGCVQAGLAPASAALPNQDIYDAHHPDNPCGRVINAAYDSRLHLLLEVQLSDLDSAAFRLGRADGPAITLQALPYEIKAEA</sequence>
<dbReference type="RefSeq" id="WP_132579708.1">
    <property type="nucleotide sequence ID" value="NZ_SMAJ01000002.1"/>
</dbReference>
<accession>A0A4R3MDD7</accession>
<keyword evidence="3" id="KW-1185">Reference proteome</keyword>